<evidence type="ECO:0000313" key="3">
    <source>
        <dbReference type="EMBL" id="MBS9523634.1"/>
    </source>
</evidence>
<dbReference type="InterPro" id="IPR041497">
    <property type="entry name" value="Thump-like"/>
</dbReference>
<gene>
    <name evidence="3" type="ORF">KI659_06340</name>
</gene>
<feature type="domain" description="THUMP-like" evidence="1">
    <location>
        <begin position="326"/>
        <end position="396"/>
    </location>
</feature>
<dbReference type="Proteomes" id="UP001319104">
    <property type="component" value="Unassembled WGS sequence"/>
</dbReference>
<proteinExistence type="predicted"/>
<name>A0AAP2CHE2_9BACT</name>
<dbReference type="InterPro" id="IPR054168">
    <property type="entry name" value="PG_1098_Fer"/>
</dbReference>
<dbReference type="Pfam" id="PF22013">
    <property type="entry name" value="PG_1098_Fer"/>
    <property type="match status" value="1"/>
</dbReference>
<dbReference type="RefSeq" id="WP_213944520.1">
    <property type="nucleotide sequence ID" value="NZ_JAHCMY010000002.1"/>
</dbReference>
<evidence type="ECO:0000313" key="4">
    <source>
        <dbReference type="Proteomes" id="UP001319104"/>
    </source>
</evidence>
<dbReference type="AlphaFoldDB" id="A0AAP2CHE2"/>
<sequence>MKISEGNIEQIQNFVQDHLHEDPAQLLLKYQNKIDFDLKFAVQQVAARQKVKSKLPTWASDPRLLFPVSISLEQCSSEITAKYKADFLKGKRLIDLTGGFGVDTYFLSEHFEEAVYLERNAALGEIASHNFSLLAGEKIRCVTGDSLENLRLENSVFDWIYLDPARRGDHNQKLYKLSDCEPDVVENWELLSQSANNIMIKTSPMLDIKAALDELPEVNEVMVISVKNEVKEVVLVQRQAAAKDQAPIINCINLTGNGEQVFQFDFPKEENAKASFGTVVKYIIEPNASIMKAGGFKSFSEQFGLAKLHPNSHLYTSSTLPESIPGRVFQVVEELKPDRKVFKRFFPSGKVNIITRNYPLKPEEIKKKFRLKDGGDDFLIGTTTSDGKPRLFLCKKH</sequence>
<feature type="domain" description="PG-1098 ferredoxin-like" evidence="2">
    <location>
        <begin position="282"/>
        <end position="325"/>
    </location>
</feature>
<dbReference type="Gene3D" id="3.40.50.150">
    <property type="entry name" value="Vaccinia Virus protein VP39"/>
    <property type="match status" value="1"/>
</dbReference>
<keyword evidence="4" id="KW-1185">Reference proteome</keyword>
<keyword evidence="3" id="KW-0489">Methyltransferase</keyword>
<dbReference type="GO" id="GO:0008168">
    <property type="term" value="F:methyltransferase activity"/>
    <property type="evidence" value="ECO:0007669"/>
    <property type="project" value="UniProtKB-KW"/>
</dbReference>
<dbReference type="EMBL" id="JAHCMY010000002">
    <property type="protein sequence ID" value="MBS9523634.1"/>
    <property type="molecule type" value="Genomic_DNA"/>
</dbReference>
<dbReference type="Gene3D" id="1.10.10.1110">
    <property type="entry name" value="Methyltransferase PG1098, N-terminal domain"/>
    <property type="match status" value="1"/>
</dbReference>
<keyword evidence="3" id="KW-0808">Transferase</keyword>
<dbReference type="GO" id="GO:0032259">
    <property type="term" value="P:methylation"/>
    <property type="evidence" value="ECO:0007669"/>
    <property type="project" value="UniProtKB-KW"/>
</dbReference>
<dbReference type="InterPro" id="IPR029063">
    <property type="entry name" value="SAM-dependent_MTases_sf"/>
</dbReference>
<protein>
    <submittedName>
        <fullName evidence="3">Class I SAM-dependent methyltransferase</fullName>
    </submittedName>
</protein>
<dbReference type="Pfam" id="PF18096">
    <property type="entry name" value="Thump_like"/>
    <property type="match status" value="1"/>
</dbReference>
<organism evidence="3 4">
    <name type="scientific">Litoribacter ruber</name>
    <dbReference type="NCBI Taxonomy" id="702568"/>
    <lineage>
        <taxon>Bacteria</taxon>
        <taxon>Pseudomonadati</taxon>
        <taxon>Bacteroidota</taxon>
        <taxon>Cytophagia</taxon>
        <taxon>Cytophagales</taxon>
        <taxon>Cyclobacteriaceae</taxon>
        <taxon>Litoribacter</taxon>
    </lineage>
</organism>
<reference evidence="3 4" key="1">
    <citation type="submission" date="2021-05" db="EMBL/GenBank/DDBJ databases">
        <authorList>
            <person name="Zhang Z.D."/>
            <person name="Osman G."/>
        </authorList>
    </citation>
    <scope>NUCLEOTIDE SEQUENCE [LARGE SCALE GENOMIC DNA]</scope>
    <source>
        <strain evidence="3 4">KCTC 32217</strain>
    </source>
</reference>
<dbReference type="SUPFAM" id="SSF53335">
    <property type="entry name" value="S-adenosyl-L-methionine-dependent methyltransferases"/>
    <property type="match status" value="1"/>
</dbReference>
<evidence type="ECO:0000259" key="2">
    <source>
        <dbReference type="Pfam" id="PF22013"/>
    </source>
</evidence>
<accession>A0AAP2CHE2</accession>
<comment type="caution">
    <text evidence="3">The sequence shown here is derived from an EMBL/GenBank/DDBJ whole genome shotgun (WGS) entry which is preliminary data.</text>
</comment>
<evidence type="ECO:0000259" key="1">
    <source>
        <dbReference type="Pfam" id="PF18096"/>
    </source>
</evidence>